<dbReference type="InterPro" id="IPR019734">
    <property type="entry name" value="TPR_rpt"/>
</dbReference>
<dbReference type="PRINTS" id="PR00381">
    <property type="entry name" value="KINESINLIGHT"/>
</dbReference>
<dbReference type="Pfam" id="PF13424">
    <property type="entry name" value="TPR_12"/>
    <property type="match status" value="3"/>
</dbReference>
<dbReference type="InterPro" id="IPR011990">
    <property type="entry name" value="TPR-like_helical_dom_sf"/>
</dbReference>
<dbReference type="PANTHER" id="PTHR46082">
    <property type="entry name" value="ATP/GTP-BINDING PROTEIN-RELATED"/>
    <property type="match status" value="1"/>
</dbReference>
<reference evidence="2 3" key="1">
    <citation type="submission" date="2024-06" db="EMBL/GenBank/DDBJ databases">
        <title>The Natural Products Discovery Center: Release of the First 8490 Sequenced Strains for Exploring Actinobacteria Biosynthetic Diversity.</title>
        <authorList>
            <person name="Kalkreuter E."/>
            <person name="Kautsar S.A."/>
            <person name="Yang D."/>
            <person name="Bader C.D."/>
            <person name="Teijaro C.N."/>
            <person name="Fluegel L."/>
            <person name="Davis C.M."/>
            <person name="Simpson J.R."/>
            <person name="Lauterbach L."/>
            <person name="Steele A.D."/>
            <person name="Gui C."/>
            <person name="Meng S."/>
            <person name="Li G."/>
            <person name="Viehrig K."/>
            <person name="Ye F."/>
            <person name="Su P."/>
            <person name="Kiefer A.F."/>
            <person name="Nichols A."/>
            <person name="Cepeda A.J."/>
            <person name="Yan W."/>
            <person name="Fan B."/>
            <person name="Jiang Y."/>
            <person name="Adhikari A."/>
            <person name="Zheng C.-J."/>
            <person name="Schuster L."/>
            <person name="Cowan T.M."/>
            <person name="Smanski M.J."/>
            <person name="Chevrette M.G."/>
            <person name="De Carvalho L.P.S."/>
            <person name="Shen B."/>
        </authorList>
    </citation>
    <scope>NUCLEOTIDE SEQUENCE [LARGE SCALE GENOMIC DNA]</scope>
    <source>
        <strain evidence="2 3">NPDC000837</strain>
    </source>
</reference>
<organism evidence="2 3">
    <name type="scientific">Streptomyces xantholiticus</name>
    <dbReference type="NCBI Taxonomy" id="68285"/>
    <lineage>
        <taxon>Bacteria</taxon>
        <taxon>Bacillati</taxon>
        <taxon>Actinomycetota</taxon>
        <taxon>Actinomycetes</taxon>
        <taxon>Kitasatosporales</taxon>
        <taxon>Streptomycetaceae</taxon>
        <taxon>Streptomyces</taxon>
    </lineage>
</organism>
<evidence type="ECO:0000313" key="3">
    <source>
        <dbReference type="Proteomes" id="UP001445472"/>
    </source>
</evidence>
<comment type="caution">
    <text evidence="2">The sequence shown here is derived from an EMBL/GenBank/DDBJ whole genome shotgun (WGS) entry which is preliminary data.</text>
</comment>
<evidence type="ECO:0000259" key="1">
    <source>
        <dbReference type="Pfam" id="PF00931"/>
    </source>
</evidence>
<dbReference type="Proteomes" id="UP001445472">
    <property type="component" value="Unassembled WGS sequence"/>
</dbReference>
<protein>
    <submittedName>
        <fullName evidence="2">FxSxx-COOH system tetratricopeptide repeat protein</fullName>
    </submittedName>
</protein>
<sequence>MIRADQPLPGQATASGQRAIASAGGIGVAISGDGARVIVLPPEAVRWAQDASTPAGAGNLPGPASGLFLGRDESLLQLRETLSSQGEAAVTQTRAVHGLGGVGKSTLALHYAHRYRTEYTLVWWITAESPDQINAGLAALAGRLCPQLAAAAEQDERAAWAMLWLQWHPGWLLVFDNVVDPGDLRMYLGTLTGGHHLATSRKATGWYAIASTMPLGLLDPAASTDLLCALALGAQDVSAEQRREAGALARDLGYLPLALEQAGAYLYQTGIGMDTYRQKLGPMLARAVDGISPERTIARIWDQTLTAISVRDPLAVTVLHTLAWLAPENLPRSLLTHLAPDLHTLDEALGVLHAYSMVSFTGSGISVHRLLQAVLRARRPQDSGASPPGRHEAEQTILLALPSDQESVSAPSDQWQRLIPHVIALATSTPPGHSPDDAINSYLATAAYMRRQGQDVRAIPLYETTLAQREQVLGDSHPDTLSSRNNLANAYRAAGDLRRAIPLFETTLAQREQVLGDSHPDTLSSRNNLAHAYESAGDLRRAIPLFETTLAQCKQVLGDSHPDTLSSRNNLAHAYESDVDLRRAIPMYETTLAQREQVLGDSHPDTLSSRDNLAHAYQSARDLRRAIPLSETTLAQREQVLGDSHPDTLSSRNSLAYAYQSAGDLQRAIPLFETTLAQREQVLGDSHPDTLSSRNNLAHAYQSAGDLQRAIPLYEAALAQFEQVLGDSHPGTLTSRNNLAHAYQSAGDLQRAISLFEAALAQCKQVLGDTHRVTLIIRDSLDDAYEAARVQQRSTATLPIVKRP</sequence>
<dbReference type="RefSeq" id="WP_351978077.1">
    <property type="nucleotide sequence ID" value="NZ_JBEPBX010000028.1"/>
</dbReference>
<dbReference type="InterPro" id="IPR053137">
    <property type="entry name" value="NLR-like"/>
</dbReference>
<feature type="domain" description="NB-ARC" evidence="1">
    <location>
        <begin position="75"/>
        <end position="202"/>
    </location>
</feature>
<keyword evidence="3" id="KW-1185">Reference proteome</keyword>
<accession>A0ABV1V180</accession>
<dbReference type="Pfam" id="PF13374">
    <property type="entry name" value="TPR_10"/>
    <property type="match status" value="2"/>
</dbReference>
<dbReference type="InterPro" id="IPR002182">
    <property type="entry name" value="NB-ARC"/>
</dbReference>
<dbReference type="InterPro" id="IPR027417">
    <property type="entry name" value="P-loop_NTPase"/>
</dbReference>
<name>A0ABV1V180_9ACTN</name>
<proteinExistence type="predicted"/>
<dbReference type="Gene3D" id="1.25.40.10">
    <property type="entry name" value="Tetratricopeptide repeat domain"/>
    <property type="match status" value="2"/>
</dbReference>
<dbReference type="SMART" id="SM00028">
    <property type="entry name" value="TPR"/>
    <property type="match status" value="6"/>
</dbReference>
<dbReference type="PANTHER" id="PTHR46082:SF6">
    <property type="entry name" value="AAA+ ATPASE DOMAIN-CONTAINING PROTEIN-RELATED"/>
    <property type="match status" value="1"/>
</dbReference>
<dbReference type="Gene3D" id="3.40.50.300">
    <property type="entry name" value="P-loop containing nucleotide triphosphate hydrolases"/>
    <property type="match status" value="1"/>
</dbReference>
<evidence type="ECO:0000313" key="2">
    <source>
        <dbReference type="EMBL" id="MER6616795.1"/>
    </source>
</evidence>
<dbReference type="Pfam" id="PF00931">
    <property type="entry name" value="NB-ARC"/>
    <property type="match status" value="1"/>
</dbReference>
<dbReference type="SUPFAM" id="SSF48452">
    <property type="entry name" value="TPR-like"/>
    <property type="match status" value="3"/>
</dbReference>
<gene>
    <name evidence="2" type="primary">fxsT</name>
    <name evidence="2" type="ORF">ABT276_26215</name>
</gene>
<dbReference type="NCBIfam" id="NF040586">
    <property type="entry name" value="FxSxx_TPR"/>
    <property type="match status" value="1"/>
</dbReference>
<dbReference type="EMBL" id="JBEPBX010000028">
    <property type="protein sequence ID" value="MER6616795.1"/>
    <property type="molecule type" value="Genomic_DNA"/>
</dbReference>
<dbReference type="SUPFAM" id="SSF52540">
    <property type="entry name" value="P-loop containing nucleoside triphosphate hydrolases"/>
    <property type="match status" value="1"/>
</dbReference>